<dbReference type="CDD" id="cd01949">
    <property type="entry name" value="GGDEF"/>
    <property type="match status" value="1"/>
</dbReference>
<dbReference type="AlphaFoldDB" id="A0A255DMJ1"/>
<keyword evidence="3" id="KW-1185">Reference proteome</keyword>
<dbReference type="InterPro" id="IPR000160">
    <property type="entry name" value="GGDEF_dom"/>
</dbReference>
<dbReference type="PROSITE" id="PS50887">
    <property type="entry name" value="GGDEF"/>
    <property type="match status" value="1"/>
</dbReference>
<dbReference type="InterPro" id="IPR003018">
    <property type="entry name" value="GAF"/>
</dbReference>
<dbReference type="Pfam" id="PF00990">
    <property type="entry name" value="GGDEF"/>
    <property type="match status" value="1"/>
</dbReference>
<proteinExistence type="predicted"/>
<dbReference type="SMART" id="SM00065">
    <property type="entry name" value="GAF"/>
    <property type="match status" value="1"/>
</dbReference>
<protein>
    <submittedName>
        <fullName evidence="2">Diguanylate cyclase</fullName>
    </submittedName>
</protein>
<dbReference type="Gene3D" id="3.30.70.270">
    <property type="match status" value="1"/>
</dbReference>
<reference evidence="2 3" key="1">
    <citation type="submission" date="2017-07" db="EMBL/GenBank/DDBJ databases">
        <title>The new phylogeny of genus Mycobacterium.</title>
        <authorList>
            <person name="Tortoli E."/>
            <person name="Trovato A."/>
            <person name="Cirillo D.M."/>
        </authorList>
    </citation>
    <scope>NUCLEOTIDE SEQUENCE [LARGE SCALE GENOMIC DNA]</scope>
    <source>
        <strain evidence="2 3">ATCC 33027</strain>
    </source>
</reference>
<evidence type="ECO:0000313" key="2">
    <source>
        <dbReference type="EMBL" id="OYN80474.1"/>
    </source>
</evidence>
<dbReference type="InterPro" id="IPR050469">
    <property type="entry name" value="Diguanylate_Cyclase"/>
</dbReference>
<dbReference type="GO" id="GO:0005886">
    <property type="term" value="C:plasma membrane"/>
    <property type="evidence" value="ECO:0007669"/>
    <property type="project" value="TreeGrafter"/>
</dbReference>
<comment type="caution">
    <text evidence="2">The sequence shown here is derived from an EMBL/GenBank/DDBJ whole genome shotgun (WGS) entry which is preliminary data.</text>
</comment>
<dbReference type="Proteomes" id="UP000216063">
    <property type="component" value="Unassembled WGS sequence"/>
</dbReference>
<sequence length="355" mass="39945">MTAELATGAGHAQGMERLLQAVQELSLARSLEDVQEIVRTSARELTGCDGASFVLRDNGYCYYADEYAIAPLWKGSRFPMESCVSGWAMNHREAAVIPDIYRDDRVPHEAYRPTFVKSMVMVPIRKVDPIGAIGNYWARERQPTDQEVFLLQALADSTSIAMENVGLYSELEQRVKDRTLQLEKANEEIHKLSITDELTGLNNRRGFYLRTEAALRAARRRGTSCLLVFLDVDGLKMVNDKQGHDIGDELLADVAGVLRTTLRHSDVLARLGGDEFCAFVIEPDCNSERLRERIGQGLDRFNQTHDRTYTLSASIGMVQVPVHMSDTETVDELLTRADELMYEEKKGKPSSRRQA</sequence>
<dbReference type="RefSeq" id="WP_094479001.1">
    <property type="nucleotide sequence ID" value="NZ_JACKSC010000395.1"/>
</dbReference>
<dbReference type="InterPro" id="IPR029787">
    <property type="entry name" value="Nucleotide_cyclase"/>
</dbReference>
<dbReference type="GO" id="GO:1902201">
    <property type="term" value="P:negative regulation of bacterial-type flagellum-dependent cell motility"/>
    <property type="evidence" value="ECO:0007669"/>
    <property type="project" value="TreeGrafter"/>
</dbReference>
<gene>
    <name evidence="2" type="ORF">CG716_09560</name>
</gene>
<dbReference type="SUPFAM" id="SSF55073">
    <property type="entry name" value="Nucleotide cyclase"/>
    <property type="match status" value="1"/>
</dbReference>
<dbReference type="OrthoDB" id="23692at2"/>
<dbReference type="PANTHER" id="PTHR45138:SF9">
    <property type="entry name" value="DIGUANYLATE CYCLASE DGCM-RELATED"/>
    <property type="match status" value="1"/>
</dbReference>
<dbReference type="Gene3D" id="3.30.450.40">
    <property type="match status" value="1"/>
</dbReference>
<dbReference type="Pfam" id="PF13185">
    <property type="entry name" value="GAF_2"/>
    <property type="match status" value="1"/>
</dbReference>
<dbReference type="GO" id="GO:0052621">
    <property type="term" value="F:diguanylate cyclase activity"/>
    <property type="evidence" value="ECO:0007669"/>
    <property type="project" value="TreeGrafter"/>
</dbReference>
<dbReference type="SUPFAM" id="SSF55781">
    <property type="entry name" value="GAF domain-like"/>
    <property type="match status" value="1"/>
</dbReference>
<dbReference type="PANTHER" id="PTHR45138">
    <property type="entry name" value="REGULATORY COMPONENTS OF SENSORY TRANSDUCTION SYSTEM"/>
    <property type="match status" value="1"/>
</dbReference>
<evidence type="ECO:0000313" key="3">
    <source>
        <dbReference type="Proteomes" id="UP000216063"/>
    </source>
</evidence>
<organism evidence="2 3">
    <name type="scientific">Mycolicibacterium sphagni</name>
    <dbReference type="NCBI Taxonomy" id="1786"/>
    <lineage>
        <taxon>Bacteria</taxon>
        <taxon>Bacillati</taxon>
        <taxon>Actinomycetota</taxon>
        <taxon>Actinomycetes</taxon>
        <taxon>Mycobacteriales</taxon>
        <taxon>Mycobacteriaceae</taxon>
        <taxon>Mycolicibacterium</taxon>
    </lineage>
</organism>
<dbReference type="InterPro" id="IPR029016">
    <property type="entry name" value="GAF-like_dom_sf"/>
</dbReference>
<dbReference type="NCBIfam" id="TIGR00254">
    <property type="entry name" value="GGDEF"/>
    <property type="match status" value="1"/>
</dbReference>
<feature type="domain" description="GGDEF" evidence="1">
    <location>
        <begin position="223"/>
        <end position="355"/>
    </location>
</feature>
<dbReference type="SMART" id="SM00267">
    <property type="entry name" value="GGDEF"/>
    <property type="match status" value="1"/>
</dbReference>
<dbReference type="EMBL" id="NOZR01000006">
    <property type="protein sequence ID" value="OYN80474.1"/>
    <property type="molecule type" value="Genomic_DNA"/>
</dbReference>
<dbReference type="GO" id="GO:0043709">
    <property type="term" value="P:cell adhesion involved in single-species biofilm formation"/>
    <property type="evidence" value="ECO:0007669"/>
    <property type="project" value="TreeGrafter"/>
</dbReference>
<name>A0A255DMJ1_9MYCO</name>
<accession>A0A255DMJ1</accession>
<dbReference type="InterPro" id="IPR043128">
    <property type="entry name" value="Rev_trsase/Diguanyl_cyclase"/>
</dbReference>
<evidence type="ECO:0000259" key="1">
    <source>
        <dbReference type="PROSITE" id="PS50887"/>
    </source>
</evidence>